<dbReference type="InterPro" id="IPR002938">
    <property type="entry name" value="FAD-bd"/>
</dbReference>
<accession>A0AAD0KPL4</accession>
<organism evidence="2 3">
    <name type="scientific">Mycobacterium leprae</name>
    <dbReference type="NCBI Taxonomy" id="1769"/>
    <lineage>
        <taxon>Bacteria</taxon>
        <taxon>Bacillati</taxon>
        <taxon>Actinomycetota</taxon>
        <taxon>Actinomycetes</taxon>
        <taxon>Mycobacteriales</taxon>
        <taxon>Mycobacteriaceae</taxon>
        <taxon>Mycobacterium</taxon>
    </lineage>
</organism>
<evidence type="ECO:0000259" key="1">
    <source>
        <dbReference type="Pfam" id="PF01494"/>
    </source>
</evidence>
<dbReference type="Gene3D" id="3.30.70.2450">
    <property type="match status" value="1"/>
</dbReference>
<evidence type="ECO:0000313" key="3">
    <source>
        <dbReference type="Proteomes" id="UP000249682"/>
    </source>
</evidence>
<dbReference type="RefSeq" id="WP_111480954.1">
    <property type="nucleotide sequence ID" value="NZ_CP029543.1"/>
</dbReference>
<dbReference type="InterPro" id="IPR036188">
    <property type="entry name" value="FAD/NAD-bd_sf"/>
</dbReference>
<name>A0AAD0KPL4_MYCLR</name>
<dbReference type="AlphaFoldDB" id="A0AAD0KPL4"/>
<dbReference type="GO" id="GO:0071949">
    <property type="term" value="F:FAD binding"/>
    <property type="evidence" value="ECO:0007669"/>
    <property type="project" value="InterPro"/>
</dbReference>
<proteinExistence type="predicted"/>
<reference evidence="2 3" key="1">
    <citation type="submission" date="2018-05" db="EMBL/GenBank/DDBJ databases">
        <title>Evolution of small genomes with special reference to Mycobacterium leprae.</title>
        <authorList>
            <person name="Mohanty P.S."/>
            <person name="Bansal A.K."/>
            <person name="Gupta U.D."/>
            <person name="Naaz F."/>
            <person name="Dwivedi V.D."/>
            <person name="Singh H."/>
            <person name="Gupta G."/>
            <person name="Sharma S."/>
            <person name="Arora M."/>
        </authorList>
    </citation>
    <scope>NUCLEOTIDE SEQUENCE [LARGE SCALE GENOMIC DNA]</scope>
    <source>
        <strain evidence="2 3">MRHRU-235-G</strain>
    </source>
</reference>
<sequence length="145" mass="15728">MRRDSIGLCSGARQSDALCCRCGSYGLVRLLERCTRSLGVAVRWRRELTQLVGDSGITLVVVGPDGGYTLTIRYILAADGSHSCVRKNVRIEFPENTASVVIHASNVHIPDHLRAVDSVVGVFGFGVGSILYICFRSLVIRAPPI</sequence>
<dbReference type="EMBL" id="CP029543">
    <property type="protein sequence ID" value="AWV47233.1"/>
    <property type="molecule type" value="Genomic_DNA"/>
</dbReference>
<feature type="domain" description="FAD-binding" evidence="1">
    <location>
        <begin position="18"/>
        <end position="112"/>
    </location>
</feature>
<dbReference type="Gene3D" id="3.50.50.60">
    <property type="entry name" value="FAD/NAD(P)-binding domain"/>
    <property type="match status" value="1"/>
</dbReference>
<dbReference type="Pfam" id="PF01494">
    <property type="entry name" value="FAD_binding_3"/>
    <property type="match status" value="1"/>
</dbReference>
<dbReference type="SUPFAM" id="SSF51905">
    <property type="entry name" value="FAD/NAD(P)-binding domain"/>
    <property type="match status" value="1"/>
</dbReference>
<evidence type="ECO:0000313" key="2">
    <source>
        <dbReference type="EMBL" id="AWV47233.1"/>
    </source>
</evidence>
<gene>
    <name evidence="2" type="ORF">DIJ64_01435</name>
</gene>
<dbReference type="Proteomes" id="UP000249682">
    <property type="component" value="Chromosome"/>
</dbReference>
<protein>
    <recommendedName>
        <fullName evidence="1">FAD-binding domain-containing protein</fullName>
    </recommendedName>
</protein>